<dbReference type="InterPro" id="IPR011333">
    <property type="entry name" value="SKP1/BTB/POZ_sf"/>
</dbReference>
<organism evidence="2 3">
    <name type="scientific">Cyclotella atomus</name>
    <dbReference type="NCBI Taxonomy" id="382360"/>
    <lineage>
        <taxon>Eukaryota</taxon>
        <taxon>Sar</taxon>
        <taxon>Stramenopiles</taxon>
        <taxon>Ochrophyta</taxon>
        <taxon>Bacillariophyta</taxon>
        <taxon>Coscinodiscophyceae</taxon>
        <taxon>Thalassiosirophycidae</taxon>
        <taxon>Stephanodiscales</taxon>
        <taxon>Stephanodiscaceae</taxon>
        <taxon>Cyclotella</taxon>
    </lineage>
</organism>
<dbReference type="PROSITE" id="PS50097">
    <property type="entry name" value="BTB"/>
    <property type="match status" value="1"/>
</dbReference>
<dbReference type="EMBL" id="JALLPJ020001117">
    <property type="protein sequence ID" value="KAL3776118.1"/>
    <property type="molecule type" value="Genomic_DNA"/>
</dbReference>
<dbReference type="InterPro" id="IPR045005">
    <property type="entry name" value="BPM1-6"/>
</dbReference>
<gene>
    <name evidence="2" type="ORF">ACHAWO_008719</name>
</gene>
<name>A0ABD3NJL2_9STRA</name>
<dbReference type="Pfam" id="PF00651">
    <property type="entry name" value="BTB"/>
    <property type="match status" value="1"/>
</dbReference>
<dbReference type="SMART" id="SM00225">
    <property type="entry name" value="BTB"/>
    <property type="match status" value="1"/>
</dbReference>
<proteinExistence type="predicted"/>
<feature type="domain" description="BTB" evidence="1">
    <location>
        <begin position="106"/>
        <end position="170"/>
    </location>
</feature>
<keyword evidence="3" id="KW-1185">Reference proteome</keyword>
<dbReference type="Proteomes" id="UP001530400">
    <property type="component" value="Unassembled WGS sequence"/>
</dbReference>
<sequence>MDWKILAKKGDGSDSTDYCARRENALFASPDEEDGYTTEGYQDFINREKFIQESQDYLQDGALVVKIQMKLHDGAYHSKIYPKCPSNDYDFSEHLCFDDGEEDETSDITFKVKGTTFSAHEFVIKTKAEELYVMCQSSSKSSPFEINDVDSEVFGIMLSYLYGGNVLPEDWQRHSKEILKAVSKYGFTNLKEEAEFWYARSLKFTVDNVIDDFMEAVGNSYPLVRDAAKKFILEHGEKIVESDSFAKLHESLPLMKEVIAAAFKSNKRKRDEAEG</sequence>
<dbReference type="AlphaFoldDB" id="A0ABD3NJL2"/>
<dbReference type="PANTHER" id="PTHR26379:SF187">
    <property type="entry name" value="OS07G0655300 PROTEIN"/>
    <property type="match status" value="1"/>
</dbReference>
<accession>A0ABD3NJL2</accession>
<reference evidence="2 3" key="1">
    <citation type="submission" date="2024-10" db="EMBL/GenBank/DDBJ databases">
        <title>Updated reference genomes for cyclostephanoid diatoms.</title>
        <authorList>
            <person name="Roberts W.R."/>
            <person name="Alverson A.J."/>
        </authorList>
    </citation>
    <scope>NUCLEOTIDE SEQUENCE [LARGE SCALE GENOMIC DNA]</scope>
    <source>
        <strain evidence="2 3">AJA010-31</strain>
    </source>
</reference>
<dbReference type="Gene3D" id="3.30.710.10">
    <property type="entry name" value="Potassium Channel Kv1.1, Chain A"/>
    <property type="match status" value="1"/>
</dbReference>
<evidence type="ECO:0000313" key="3">
    <source>
        <dbReference type="Proteomes" id="UP001530400"/>
    </source>
</evidence>
<dbReference type="PANTHER" id="PTHR26379">
    <property type="entry name" value="BTB/POZ AND MATH DOMAIN-CONTAINING PROTEIN 1"/>
    <property type="match status" value="1"/>
</dbReference>
<evidence type="ECO:0000259" key="1">
    <source>
        <dbReference type="PROSITE" id="PS50097"/>
    </source>
</evidence>
<evidence type="ECO:0000313" key="2">
    <source>
        <dbReference type="EMBL" id="KAL3776118.1"/>
    </source>
</evidence>
<comment type="caution">
    <text evidence="2">The sequence shown here is derived from an EMBL/GenBank/DDBJ whole genome shotgun (WGS) entry which is preliminary data.</text>
</comment>
<dbReference type="SUPFAM" id="SSF54695">
    <property type="entry name" value="POZ domain"/>
    <property type="match status" value="1"/>
</dbReference>
<dbReference type="InterPro" id="IPR000210">
    <property type="entry name" value="BTB/POZ_dom"/>
</dbReference>
<dbReference type="CDD" id="cd14733">
    <property type="entry name" value="BACK"/>
    <property type="match status" value="1"/>
</dbReference>
<protein>
    <recommendedName>
        <fullName evidence="1">BTB domain-containing protein</fullName>
    </recommendedName>
</protein>